<feature type="transmembrane region" description="Helical" evidence="5">
    <location>
        <begin position="75"/>
        <end position="94"/>
    </location>
</feature>
<dbReference type="GO" id="GO:0016020">
    <property type="term" value="C:membrane"/>
    <property type="evidence" value="ECO:0007669"/>
    <property type="project" value="UniProtKB-SubCell"/>
</dbReference>
<evidence type="ECO:0000313" key="6">
    <source>
        <dbReference type="EMBL" id="OGK36769.1"/>
    </source>
</evidence>
<sequence>MNYIKLLRLDEHIPLIGVILAASLYLRQTGMWIIGWALGAICISIVVFMVNELVDREDTDKYSWNPVHIGKNTRLNMKIVGFLFFLFTILGLLFSYLAGFFWWGILLWIIGIMYSLKPVRLKARFGLDILAQISCAIFIPFLAPISTLGNLRNTLVFTLILSLMLWSVVFPYQLADYEADVRAGLKSTHVVLGMKNSLIFGFFLVVGSVSSYVMLRFFNYSWSIFLVLLAIFSAAMYLHWYRMKSQKKQQESMQSYVRIVKPLSQILPFYFLVWMFITKLLAF</sequence>
<dbReference type="InterPro" id="IPR036259">
    <property type="entry name" value="MFS_trans_sf"/>
</dbReference>
<feature type="transmembrane region" description="Helical" evidence="5">
    <location>
        <begin position="125"/>
        <end position="143"/>
    </location>
</feature>
<protein>
    <recommendedName>
        <fullName evidence="8">Ubiquinone biosynthesis protein UbiA</fullName>
    </recommendedName>
</protein>
<comment type="caution">
    <text evidence="6">The sequence shown here is derived from an EMBL/GenBank/DDBJ whole genome shotgun (WGS) entry which is preliminary data.</text>
</comment>
<feature type="transmembrane region" description="Helical" evidence="5">
    <location>
        <begin position="262"/>
        <end position="282"/>
    </location>
</feature>
<accession>A0A1F7I071</accession>
<dbReference type="SUPFAM" id="SSF103473">
    <property type="entry name" value="MFS general substrate transporter"/>
    <property type="match status" value="1"/>
</dbReference>
<feature type="transmembrane region" description="Helical" evidence="5">
    <location>
        <begin position="196"/>
        <end position="214"/>
    </location>
</feature>
<evidence type="ECO:0000256" key="2">
    <source>
        <dbReference type="ARBA" id="ARBA00022692"/>
    </source>
</evidence>
<feature type="transmembrane region" description="Helical" evidence="5">
    <location>
        <begin position="155"/>
        <end position="175"/>
    </location>
</feature>
<evidence type="ECO:0008006" key="8">
    <source>
        <dbReference type="Google" id="ProtNLM"/>
    </source>
</evidence>
<gene>
    <name evidence="6" type="ORF">A3F60_04915</name>
</gene>
<dbReference type="AlphaFoldDB" id="A0A1F7I071"/>
<name>A0A1F7I071_9BACT</name>
<keyword evidence="4 5" id="KW-0472">Membrane</keyword>
<dbReference type="GO" id="GO:0016765">
    <property type="term" value="F:transferase activity, transferring alkyl or aryl (other than methyl) groups"/>
    <property type="evidence" value="ECO:0007669"/>
    <property type="project" value="InterPro"/>
</dbReference>
<dbReference type="Proteomes" id="UP000178853">
    <property type="component" value="Unassembled WGS sequence"/>
</dbReference>
<feature type="transmembrane region" description="Helical" evidence="5">
    <location>
        <begin position="33"/>
        <end position="54"/>
    </location>
</feature>
<evidence type="ECO:0000256" key="3">
    <source>
        <dbReference type="ARBA" id="ARBA00022989"/>
    </source>
</evidence>
<proteinExistence type="predicted"/>
<keyword evidence="3 5" id="KW-1133">Transmembrane helix</keyword>
<dbReference type="EMBL" id="MGAA01000034">
    <property type="protein sequence ID" value="OGK36769.1"/>
    <property type="molecule type" value="Genomic_DNA"/>
</dbReference>
<evidence type="ECO:0000313" key="7">
    <source>
        <dbReference type="Proteomes" id="UP000178853"/>
    </source>
</evidence>
<reference evidence="6 7" key="1">
    <citation type="journal article" date="2016" name="Nat. Commun.">
        <title>Thousands of microbial genomes shed light on interconnected biogeochemical processes in an aquifer system.</title>
        <authorList>
            <person name="Anantharaman K."/>
            <person name="Brown C.T."/>
            <person name="Hug L.A."/>
            <person name="Sharon I."/>
            <person name="Castelle C.J."/>
            <person name="Probst A.J."/>
            <person name="Thomas B.C."/>
            <person name="Singh A."/>
            <person name="Wilkins M.J."/>
            <person name="Karaoz U."/>
            <person name="Brodie E.L."/>
            <person name="Williams K.H."/>
            <person name="Hubbard S.S."/>
            <person name="Banfield J.F."/>
        </authorList>
    </citation>
    <scope>NUCLEOTIDE SEQUENCE [LARGE SCALE GENOMIC DNA]</scope>
</reference>
<evidence type="ECO:0000256" key="4">
    <source>
        <dbReference type="ARBA" id="ARBA00023136"/>
    </source>
</evidence>
<comment type="subcellular location">
    <subcellularLocation>
        <location evidence="1">Membrane</location>
        <topology evidence="1">Multi-pass membrane protein</topology>
    </subcellularLocation>
</comment>
<dbReference type="Pfam" id="PF01040">
    <property type="entry name" value="UbiA"/>
    <property type="match status" value="1"/>
</dbReference>
<evidence type="ECO:0000256" key="1">
    <source>
        <dbReference type="ARBA" id="ARBA00004141"/>
    </source>
</evidence>
<keyword evidence="2 5" id="KW-0812">Transmembrane</keyword>
<dbReference type="InterPro" id="IPR000537">
    <property type="entry name" value="UbiA_prenyltransferase"/>
</dbReference>
<dbReference type="Gene3D" id="1.20.120.1780">
    <property type="entry name" value="UbiA prenyltransferase"/>
    <property type="match status" value="1"/>
</dbReference>
<organism evidence="6 7">
    <name type="scientific">Candidatus Roizmanbacteria bacterium RIFCSPHIGHO2_12_FULL_39_8</name>
    <dbReference type="NCBI Taxonomy" id="1802050"/>
    <lineage>
        <taxon>Bacteria</taxon>
        <taxon>Candidatus Roizmaniibacteriota</taxon>
    </lineage>
</organism>
<feature type="transmembrane region" description="Helical" evidence="5">
    <location>
        <begin position="220"/>
        <end position="241"/>
    </location>
</feature>
<evidence type="ECO:0000256" key="5">
    <source>
        <dbReference type="SAM" id="Phobius"/>
    </source>
</evidence>